<dbReference type="InterPro" id="IPR000719">
    <property type="entry name" value="Prot_kinase_dom"/>
</dbReference>
<name>I3CIC2_9GAMM</name>
<feature type="coiled-coil region" evidence="6">
    <location>
        <begin position="340"/>
        <end position="371"/>
    </location>
</feature>
<dbReference type="GO" id="GO:0004674">
    <property type="term" value="F:protein serine/threonine kinase activity"/>
    <property type="evidence" value="ECO:0007669"/>
    <property type="project" value="UniProtKB-KW"/>
</dbReference>
<dbReference type="PANTHER" id="PTHR43671">
    <property type="entry name" value="SERINE/THREONINE-PROTEIN KINASE NEK"/>
    <property type="match status" value="1"/>
</dbReference>
<keyword evidence="7" id="KW-1133">Transmembrane helix</keyword>
<evidence type="ECO:0000313" key="9">
    <source>
        <dbReference type="EMBL" id="EIJ43365.1"/>
    </source>
</evidence>
<protein>
    <recommendedName>
        <fullName evidence="1">non-specific serine/threonine protein kinase</fullName>
        <ecNumber evidence="1">2.7.11.1</ecNumber>
    </recommendedName>
</protein>
<dbReference type="PROSITE" id="PS00108">
    <property type="entry name" value="PROTEIN_KINASE_ST"/>
    <property type="match status" value="1"/>
</dbReference>
<keyword evidence="2" id="KW-0808">Transferase</keyword>
<keyword evidence="9" id="KW-0723">Serine/threonine-protein kinase</keyword>
<dbReference type="InterPro" id="IPR011009">
    <property type="entry name" value="Kinase-like_dom_sf"/>
</dbReference>
<feature type="domain" description="Protein kinase" evidence="8">
    <location>
        <begin position="23"/>
        <end position="295"/>
    </location>
</feature>
<dbReference type="Gene3D" id="2.30.30.40">
    <property type="entry name" value="SH3 Domains"/>
    <property type="match status" value="1"/>
</dbReference>
<keyword evidence="7" id="KW-0472">Membrane</keyword>
<evidence type="ECO:0000256" key="1">
    <source>
        <dbReference type="ARBA" id="ARBA00012513"/>
    </source>
</evidence>
<organism evidence="9 10">
    <name type="scientific">Beggiatoa alba B18LD</name>
    <dbReference type="NCBI Taxonomy" id="395493"/>
    <lineage>
        <taxon>Bacteria</taxon>
        <taxon>Pseudomonadati</taxon>
        <taxon>Pseudomonadota</taxon>
        <taxon>Gammaproteobacteria</taxon>
        <taxon>Thiotrichales</taxon>
        <taxon>Thiotrichaceae</taxon>
        <taxon>Beggiatoa</taxon>
    </lineage>
</organism>
<dbReference type="SMART" id="SM00220">
    <property type="entry name" value="S_TKc"/>
    <property type="match status" value="1"/>
</dbReference>
<gene>
    <name evidence="9" type="ORF">BegalDRAFT_2522</name>
</gene>
<keyword evidence="10" id="KW-1185">Reference proteome</keyword>
<evidence type="ECO:0000256" key="7">
    <source>
        <dbReference type="SAM" id="Phobius"/>
    </source>
</evidence>
<keyword evidence="3" id="KW-0547">Nucleotide-binding</keyword>
<dbReference type="GO" id="GO:0005524">
    <property type="term" value="F:ATP binding"/>
    <property type="evidence" value="ECO:0007669"/>
    <property type="project" value="UniProtKB-KW"/>
</dbReference>
<dbReference type="STRING" id="395493.BegalDRAFT_2522"/>
<dbReference type="HOGENOM" id="CLU_530690_0_0_6"/>
<dbReference type="OrthoDB" id="9816047at2"/>
<evidence type="ECO:0000259" key="8">
    <source>
        <dbReference type="PROSITE" id="PS50011"/>
    </source>
</evidence>
<feature type="transmembrane region" description="Helical" evidence="7">
    <location>
        <begin position="324"/>
        <end position="344"/>
    </location>
</feature>
<keyword evidence="4 9" id="KW-0418">Kinase</keyword>
<dbReference type="InterPro" id="IPR008271">
    <property type="entry name" value="Ser/Thr_kinase_AS"/>
</dbReference>
<evidence type="ECO:0000256" key="5">
    <source>
        <dbReference type="ARBA" id="ARBA00022840"/>
    </source>
</evidence>
<evidence type="ECO:0000313" key="10">
    <source>
        <dbReference type="Proteomes" id="UP000005744"/>
    </source>
</evidence>
<dbReference type="eggNOG" id="COG0515">
    <property type="taxonomic scope" value="Bacteria"/>
</dbReference>
<dbReference type="AlphaFoldDB" id="I3CIC2"/>
<keyword evidence="5" id="KW-0067">ATP-binding</keyword>
<evidence type="ECO:0000256" key="6">
    <source>
        <dbReference type="SAM" id="Coils"/>
    </source>
</evidence>
<dbReference type="EC" id="2.7.11.1" evidence="1"/>
<dbReference type="InterPro" id="IPR050660">
    <property type="entry name" value="NEK_Ser/Thr_kinase"/>
</dbReference>
<dbReference type="Gene3D" id="1.10.510.10">
    <property type="entry name" value="Transferase(Phosphotransferase) domain 1"/>
    <property type="match status" value="1"/>
</dbReference>
<dbReference type="EMBL" id="JH600070">
    <property type="protein sequence ID" value="EIJ43365.1"/>
    <property type="molecule type" value="Genomic_DNA"/>
</dbReference>
<dbReference type="PROSITE" id="PS50011">
    <property type="entry name" value="PROTEIN_KINASE_DOM"/>
    <property type="match status" value="1"/>
</dbReference>
<proteinExistence type="predicted"/>
<dbReference type="CDD" id="cd14014">
    <property type="entry name" value="STKc_PknB_like"/>
    <property type="match status" value="1"/>
</dbReference>
<evidence type="ECO:0000256" key="3">
    <source>
        <dbReference type="ARBA" id="ARBA00022741"/>
    </source>
</evidence>
<evidence type="ECO:0000256" key="4">
    <source>
        <dbReference type="ARBA" id="ARBA00022777"/>
    </source>
</evidence>
<sequence>MGFRLDTQEHRHTLPKGFKLQEYQIERVLGKPGGFGVTYLALDTNLHQSVAIKEYMPGDFAVRDGVSSVCVRSQMDESSFKWGLQCFLDEARILAKFKHSNIVRVLRFFEENGTAYMVMEYQEGYCLADYLKEKSKLSEQELLNIALPLMDGLQLVHEMGLLHRDIKPNNIYIRHDQSPVLLDFGSARYAVSQRSRSVTSIVSPGYAPLEQYDNVLDIQGAWTDIYALGAVMYRAISGEDPPAATRRVIKDPMIPASEIGKGRYNPTLLQAVDWALALSEEDRPRSIVAWREKIILPLTDTPSTQTVIPSKTDQLLRLNQKQRYVASIAGVIIVGLALTVGVLMDKNQELNNILEKQQNEYNRQLDAERTRTTTKLAEQAKVISEMDFNIKQLENTISQLSKFGVQTAMDGFIKDIESGEPLPNNASSAPAPTSHYFKVSAKVADDDVLNVRQFPNPRAGIVGIIPPASECVLYLDTFYIFKNSVWVLVQFNEVKGWVNSGFLVEMESCVPPA</sequence>
<keyword evidence="7" id="KW-0812">Transmembrane</keyword>
<evidence type="ECO:0000256" key="2">
    <source>
        <dbReference type="ARBA" id="ARBA00022679"/>
    </source>
</evidence>
<reference evidence="9 10" key="1">
    <citation type="submission" date="2011-11" db="EMBL/GenBank/DDBJ databases">
        <title>Improved High-Quality Draft sequence of Beggiatoa alba B18lD.</title>
        <authorList>
            <consortium name="US DOE Joint Genome Institute"/>
            <person name="Lucas S."/>
            <person name="Han J."/>
            <person name="Lapidus A."/>
            <person name="Cheng J.-F."/>
            <person name="Goodwin L."/>
            <person name="Pitluck S."/>
            <person name="Peters L."/>
            <person name="Mikhailova N."/>
            <person name="Held B."/>
            <person name="Detter J.C."/>
            <person name="Han C."/>
            <person name="Tapia R."/>
            <person name="Land M."/>
            <person name="Hauser L."/>
            <person name="Kyrpides N."/>
            <person name="Ivanova N."/>
            <person name="Pagani I."/>
            <person name="Samuel K."/>
            <person name="Teske A."/>
            <person name="Mueller J."/>
            <person name="Woyke T."/>
        </authorList>
    </citation>
    <scope>NUCLEOTIDE SEQUENCE [LARGE SCALE GENOMIC DNA]</scope>
    <source>
        <strain evidence="9 10">B18LD</strain>
    </source>
</reference>
<dbReference type="SUPFAM" id="SSF56112">
    <property type="entry name" value="Protein kinase-like (PK-like)"/>
    <property type="match status" value="1"/>
</dbReference>
<keyword evidence="6" id="KW-0175">Coiled coil</keyword>
<dbReference type="PANTHER" id="PTHR43671:SF13">
    <property type="entry name" value="SERINE_THREONINE-PROTEIN KINASE NEK2"/>
    <property type="match status" value="1"/>
</dbReference>
<dbReference type="Pfam" id="PF00069">
    <property type="entry name" value="Pkinase"/>
    <property type="match status" value="1"/>
</dbReference>
<accession>I3CIC2</accession>
<dbReference type="Proteomes" id="UP000005744">
    <property type="component" value="Unassembled WGS sequence"/>
</dbReference>